<sequence>MEMWIMLGLLLAFAGVLYLWQRERRDARQRRASRRGSRTRSASGSTTR</sequence>
<reference evidence="2 3" key="1">
    <citation type="submission" date="2020-06" db="EMBL/GenBank/DDBJ databases">
        <title>Schlegella sp. ID0723 isolated from air conditioner.</title>
        <authorList>
            <person name="Kim D.Y."/>
            <person name="Kim D.-U."/>
        </authorList>
    </citation>
    <scope>NUCLEOTIDE SEQUENCE [LARGE SCALE GENOMIC DNA]</scope>
    <source>
        <strain evidence="2 3">ID0723</strain>
    </source>
</reference>
<evidence type="ECO:0000313" key="3">
    <source>
        <dbReference type="Proteomes" id="UP000529637"/>
    </source>
</evidence>
<dbReference type="Proteomes" id="UP000529637">
    <property type="component" value="Unassembled WGS sequence"/>
</dbReference>
<dbReference type="EMBL" id="JABWMJ010000003">
    <property type="protein sequence ID" value="NUZ05742.1"/>
    <property type="molecule type" value="Genomic_DNA"/>
</dbReference>
<dbReference type="AlphaFoldDB" id="A0A7Y6NM84"/>
<organism evidence="2 3">
    <name type="scientific">Piscinibacter koreensis</name>
    <dbReference type="NCBI Taxonomy" id="2742824"/>
    <lineage>
        <taxon>Bacteria</taxon>
        <taxon>Pseudomonadati</taxon>
        <taxon>Pseudomonadota</taxon>
        <taxon>Betaproteobacteria</taxon>
        <taxon>Burkholderiales</taxon>
        <taxon>Sphaerotilaceae</taxon>
        <taxon>Piscinibacter</taxon>
    </lineage>
</organism>
<dbReference type="RefSeq" id="WP_176067980.1">
    <property type="nucleotide sequence ID" value="NZ_JABWMJ010000003.1"/>
</dbReference>
<name>A0A7Y6NM84_9BURK</name>
<feature type="region of interest" description="Disordered" evidence="1">
    <location>
        <begin position="26"/>
        <end position="48"/>
    </location>
</feature>
<protein>
    <submittedName>
        <fullName evidence="2">Uncharacterized protein</fullName>
    </submittedName>
</protein>
<keyword evidence="3" id="KW-1185">Reference proteome</keyword>
<comment type="caution">
    <text evidence="2">The sequence shown here is derived from an EMBL/GenBank/DDBJ whole genome shotgun (WGS) entry which is preliminary data.</text>
</comment>
<feature type="compositionally biased region" description="Basic residues" evidence="1">
    <location>
        <begin position="27"/>
        <end position="38"/>
    </location>
</feature>
<gene>
    <name evidence="2" type="ORF">HQN59_08195</name>
</gene>
<accession>A0A7Y6NM84</accession>
<feature type="compositionally biased region" description="Low complexity" evidence="1">
    <location>
        <begin position="39"/>
        <end position="48"/>
    </location>
</feature>
<evidence type="ECO:0000313" key="2">
    <source>
        <dbReference type="EMBL" id="NUZ05742.1"/>
    </source>
</evidence>
<evidence type="ECO:0000256" key="1">
    <source>
        <dbReference type="SAM" id="MobiDB-lite"/>
    </source>
</evidence>
<proteinExistence type="predicted"/>